<sequence>MKQQIVRIYFTDSVFDKIAEVTNLYGIQKDPSRLPTITKTGIKQFIGITLYMSLVHLPNIRAYWSGDLGFHKIKNTMSVNKYEKIRRFLHFNNNETALPRDSSNYDRLHKVRPLADALNTNFSKDIPLEQYLSVDEQICSAKSRYYLKQYMPNKPHKWGFKFFVLCGVSGVELVGNYDGIDISSVVWKDNKLVTLLSTFADEEPRTVVERCDRKKKMRNIISVSCPFVIEEYNRNMGGVYFLDSNLGRVKILQRSKKWALQIVQSHSGSRTAPNLSQFNRQIAALLSSFSGDSSEDVENWMSRIEVVQTAYGVSDEIMQVIMVTKMSGAALQWYHSKIDYITMLFEFFRKGTKPMFARRPSRINLLKKRPVYTFEKALLTTSQQFA</sequence>
<dbReference type="InterPro" id="IPR029526">
    <property type="entry name" value="PGBD"/>
</dbReference>
<reference evidence="2" key="1">
    <citation type="submission" date="2019-08" db="EMBL/GenBank/DDBJ databases">
        <title>The genome of the North American firefly Photinus pyralis.</title>
        <authorList>
            <consortium name="Photinus pyralis genome working group"/>
            <person name="Fallon T.R."/>
            <person name="Sander Lower S.E."/>
            <person name="Weng J.-K."/>
        </authorList>
    </citation>
    <scope>NUCLEOTIDE SEQUENCE</scope>
    <source>
        <strain evidence="2">TRF0915ILg1</strain>
        <tissue evidence="2">Whole body</tissue>
    </source>
</reference>
<protein>
    <recommendedName>
        <fullName evidence="1">PiggyBac transposable element-derived protein domain-containing protein</fullName>
    </recommendedName>
</protein>
<dbReference type="Proteomes" id="UP000801492">
    <property type="component" value="Unassembled WGS sequence"/>
</dbReference>
<accession>A0A8K0CHP6</accession>
<dbReference type="PANTHER" id="PTHR47272:SF1">
    <property type="entry name" value="PIGGYBAC TRANSPOSABLE ELEMENT-DERIVED PROTEIN 3-LIKE"/>
    <property type="match status" value="1"/>
</dbReference>
<dbReference type="OrthoDB" id="6778867at2759"/>
<keyword evidence="3" id="KW-1185">Reference proteome</keyword>
<feature type="domain" description="PiggyBac transposable element-derived protein" evidence="1">
    <location>
        <begin position="182"/>
        <end position="262"/>
    </location>
</feature>
<evidence type="ECO:0000259" key="1">
    <source>
        <dbReference type="Pfam" id="PF13843"/>
    </source>
</evidence>
<dbReference type="Pfam" id="PF13843">
    <property type="entry name" value="DDE_Tnp_1_7"/>
    <property type="match status" value="2"/>
</dbReference>
<dbReference type="AlphaFoldDB" id="A0A8K0CHP6"/>
<evidence type="ECO:0000313" key="3">
    <source>
        <dbReference type="Proteomes" id="UP000801492"/>
    </source>
</evidence>
<organism evidence="2 3">
    <name type="scientific">Ignelater luminosus</name>
    <name type="common">Cucubano</name>
    <name type="synonym">Pyrophorus luminosus</name>
    <dbReference type="NCBI Taxonomy" id="2038154"/>
    <lineage>
        <taxon>Eukaryota</taxon>
        <taxon>Metazoa</taxon>
        <taxon>Ecdysozoa</taxon>
        <taxon>Arthropoda</taxon>
        <taxon>Hexapoda</taxon>
        <taxon>Insecta</taxon>
        <taxon>Pterygota</taxon>
        <taxon>Neoptera</taxon>
        <taxon>Endopterygota</taxon>
        <taxon>Coleoptera</taxon>
        <taxon>Polyphaga</taxon>
        <taxon>Elateriformia</taxon>
        <taxon>Elateroidea</taxon>
        <taxon>Elateridae</taxon>
        <taxon>Agrypninae</taxon>
        <taxon>Pyrophorini</taxon>
        <taxon>Ignelater</taxon>
    </lineage>
</organism>
<comment type="caution">
    <text evidence="2">The sequence shown here is derived from an EMBL/GenBank/DDBJ whole genome shotgun (WGS) entry which is preliminary data.</text>
</comment>
<proteinExistence type="predicted"/>
<dbReference type="EMBL" id="VTPC01087534">
    <property type="protein sequence ID" value="KAF2886474.1"/>
    <property type="molecule type" value="Genomic_DNA"/>
</dbReference>
<dbReference type="PANTHER" id="PTHR47272">
    <property type="entry name" value="DDE_TNP_1_7 DOMAIN-CONTAINING PROTEIN"/>
    <property type="match status" value="1"/>
</dbReference>
<feature type="domain" description="PiggyBac transposable element-derived protein" evidence="1">
    <location>
        <begin position="10"/>
        <end position="170"/>
    </location>
</feature>
<name>A0A8K0CHP6_IGNLU</name>
<gene>
    <name evidence="2" type="ORF">ILUMI_19699</name>
</gene>
<evidence type="ECO:0000313" key="2">
    <source>
        <dbReference type="EMBL" id="KAF2886474.1"/>
    </source>
</evidence>